<proteinExistence type="predicted"/>
<evidence type="ECO:0000256" key="1">
    <source>
        <dbReference type="SAM" id="Coils"/>
    </source>
</evidence>
<evidence type="ECO:0000256" key="2">
    <source>
        <dbReference type="SAM" id="MobiDB-lite"/>
    </source>
</evidence>
<keyword evidence="4" id="KW-1185">Reference proteome</keyword>
<evidence type="ECO:0000313" key="4">
    <source>
        <dbReference type="Proteomes" id="UP001071777"/>
    </source>
</evidence>
<name>A0ABQ8PE48_9CRYT</name>
<feature type="region of interest" description="Disordered" evidence="2">
    <location>
        <begin position="386"/>
        <end position="414"/>
    </location>
</feature>
<comment type="caution">
    <text evidence="3">The sequence shown here is derived from an EMBL/GenBank/DDBJ whole genome shotgun (WGS) entry which is preliminary data.</text>
</comment>
<feature type="coiled-coil region" evidence="1">
    <location>
        <begin position="221"/>
        <end position="269"/>
    </location>
</feature>
<gene>
    <name evidence="3" type="ORF">OJ252_294</name>
</gene>
<reference evidence="3" key="1">
    <citation type="submission" date="2022-10" db="EMBL/GenBank/DDBJ databases">
        <title>Adaptive evolution leads to modifications in subtelomeric GC content in a zoonotic Cryptosporidium species.</title>
        <authorList>
            <person name="Li J."/>
            <person name="Feng Y."/>
            <person name="Xiao L."/>
        </authorList>
    </citation>
    <scope>NUCLEOTIDE SEQUENCE</scope>
    <source>
        <strain evidence="3">25894</strain>
    </source>
</reference>
<protein>
    <submittedName>
        <fullName evidence="3">Central bZIP transcription factor domain-containing protein</fullName>
    </submittedName>
</protein>
<dbReference type="Proteomes" id="UP001071777">
    <property type="component" value="Unassembled WGS sequence"/>
</dbReference>
<sequence>RLIDMSNQGMTPKKHNYMEEGTCQMMSFDGELNGKLISSPYTSDESSIPGQQHSDHLIPPPHNLRQRGSYRASISTNNTLSSPRSSEVLTEMIYSSGNNGVEMGMDKESYIIMDNDGENMVSSGAKSALSQKIDDMVIQRLSNSKRKRMRRIPSSSRSISSKMEMDLNPKGLMGMSSNESNTRSYNLSTFKYTSMIDTNSEEFNSMPHSMQKKILQMIRNRQSAQKHRDKQKIERQNLIQENISLRARIVELTNELQELRAKQLAIFEQEGMLSQIKNGYRFTNYHPMNAPPLGNINGSILAGKRVENVTSNHRNVLLGVEDSEISHHNMICNDSLLHEKSKSKIDNIGLKNQEMDCGFGYAPVDDYSNTGMWNSVCDNAHGNANIPTNNNHNHPLPIPIPPPPPPPPNSNNGIIRNTNLCNQLTIHPNIDVLPWIGGVSVGGVVAWNKQNNYVEDMMITNK</sequence>
<feature type="non-terminal residue" evidence="3">
    <location>
        <position position="1"/>
    </location>
</feature>
<organism evidence="3 4">
    <name type="scientific">Cryptosporidium canis</name>
    <dbReference type="NCBI Taxonomy" id="195482"/>
    <lineage>
        <taxon>Eukaryota</taxon>
        <taxon>Sar</taxon>
        <taxon>Alveolata</taxon>
        <taxon>Apicomplexa</taxon>
        <taxon>Conoidasida</taxon>
        <taxon>Coccidia</taxon>
        <taxon>Eucoccidiorida</taxon>
        <taxon>Eimeriorina</taxon>
        <taxon>Cryptosporidiidae</taxon>
        <taxon>Cryptosporidium</taxon>
    </lineage>
</organism>
<feature type="compositionally biased region" description="Polar residues" evidence="2">
    <location>
        <begin position="39"/>
        <end position="52"/>
    </location>
</feature>
<feature type="region of interest" description="Disordered" evidence="2">
    <location>
        <begin position="34"/>
        <end position="62"/>
    </location>
</feature>
<accession>A0ABQ8PE48</accession>
<dbReference type="CDD" id="cd14686">
    <property type="entry name" value="bZIP"/>
    <property type="match status" value="1"/>
</dbReference>
<dbReference type="EMBL" id="JAPCXB010000009">
    <property type="protein sequence ID" value="KAJ1615254.1"/>
    <property type="molecule type" value="Genomic_DNA"/>
</dbReference>
<dbReference type="SUPFAM" id="SSF57959">
    <property type="entry name" value="Leucine zipper domain"/>
    <property type="match status" value="1"/>
</dbReference>
<dbReference type="InterPro" id="IPR046347">
    <property type="entry name" value="bZIP_sf"/>
</dbReference>
<feature type="compositionally biased region" description="Pro residues" evidence="2">
    <location>
        <begin position="396"/>
        <end position="409"/>
    </location>
</feature>
<keyword evidence="1" id="KW-0175">Coiled coil</keyword>
<feature type="compositionally biased region" description="Low complexity" evidence="2">
    <location>
        <begin position="386"/>
        <end position="395"/>
    </location>
</feature>
<evidence type="ECO:0000313" key="3">
    <source>
        <dbReference type="EMBL" id="KAJ1615254.1"/>
    </source>
</evidence>